<evidence type="ECO:0000256" key="3">
    <source>
        <dbReference type="ARBA" id="ARBA00009562"/>
    </source>
</evidence>
<comment type="catalytic activity">
    <reaction evidence="14 15">
        <text>chorismate + L-glutamine = anthranilate + pyruvate + L-glutamate + H(+)</text>
        <dbReference type="Rhea" id="RHEA:21732"/>
        <dbReference type="ChEBI" id="CHEBI:15361"/>
        <dbReference type="ChEBI" id="CHEBI:15378"/>
        <dbReference type="ChEBI" id="CHEBI:16567"/>
        <dbReference type="ChEBI" id="CHEBI:29748"/>
        <dbReference type="ChEBI" id="CHEBI:29985"/>
        <dbReference type="ChEBI" id="CHEBI:58359"/>
        <dbReference type="EC" id="4.1.3.27"/>
    </reaction>
</comment>
<evidence type="ECO:0000256" key="8">
    <source>
        <dbReference type="ARBA" id="ARBA00022723"/>
    </source>
</evidence>
<keyword evidence="8 15" id="KW-0479">Metal-binding</keyword>
<evidence type="ECO:0000313" key="20">
    <source>
        <dbReference type="Proteomes" id="UP001407405"/>
    </source>
</evidence>
<comment type="cofactor">
    <cofactor evidence="1 15">
        <name>Mg(2+)</name>
        <dbReference type="ChEBI" id="CHEBI:18420"/>
    </cofactor>
</comment>
<protein>
    <recommendedName>
        <fullName evidence="6 15">Anthranilate synthase component 1</fullName>
        <ecNumber evidence="5 15">4.1.3.27</ecNumber>
    </recommendedName>
</protein>
<feature type="domain" description="Chorismate-utilising enzyme C-terminal" evidence="17">
    <location>
        <begin position="276"/>
        <end position="528"/>
    </location>
</feature>
<keyword evidence="9 15" id="KW-0822">Tryptophan biosynthesis</keyword>
<dbReference type="PANTHER" id="PTHR11236:SF48">
    <property type="entry name" value="ISOCHORISMATE SYNTHASE MENF"/>
    <property type="match status" value="1"/>
</dbReference>
<evidence type="ECO:0000313" key="19">
    <source>
        <dbReference type="EMBL" id="MEN1759970.1"/>
    </source>
</evidence>
<dbReference type="Pfam" id="PF00425">
    <property type="entry name" value="Chorismate_bind"/>
    <property type="match status" value="1"/>
</dbReference>
<sequence length="541" mass="59769">MITWEAFQEMATQQMAKGQRRICLKKEVQGDMETPISLYQKLKEKGGSFLLESVADGVQRGRYSYMGSCPTATLSSRGREWQMEGIPDEAVPDDGAVKDVGGGRPCCQLKRKEGQRQGKGQGLVLEKLQQLLNIPLEVERQTENGPDFTGGAVGFMAYDMVRQYEQLPDKTEDDLGLPETCFLLVDELAAYDHARQTIVLMTNVMLPEAPATRESLKAVYDNGQRQLERLEEKVRQPLPRHHLIPSDELPGSDAQSATAPLHSASGPRVTSTETLESFSEKVKIAKEHIRQGDIFQVVLSQRYTIEPAPDPFDTYRALRSQNPSPYLFYLDFDDFQLTGASPEMLVQTRHRRVETCPIAGTRPRGNTPEEDQAYEKEMLADEKERAEHLMLVDLARNDVGRVADFGSVTVAPYMVVKKFSHVMHLVSQVQGKLAPGKGAFDALTACLPAGTLSGAPKIRAMEIIDQLETKRRGPYGGAVGYVGYNGNMDTCITIRSVVFQGGKAHVQAGAGIVEDSVPASEYEESRRKAASLLEILCVEGA</sequence>
<dbReference type="InterPro" id="IPR015890">
    <property type="entry name" value="Chorismate_C"/>
</dbReference>
<reference evidence="19 20" key="1">
    <citation type="submission" date="2024-04" db="EMBL/GenBank/DDBJ databases">
        <title>Genome sequencing and metabolic network reconstruction of aminoacids and betaine degradation by Anoxynatronum sibiricum.</title>
        <authorList>
            <person name="Detkova E.N."/>
            <person name="Boltjanskaja Y.V."/>
            <person name="Mardanov A.V."/>
            <person name="Kevbrin V."/>
        </authorList>
    </citation>
    <scope>NUCLEOTIDE SEQUENCE [LARGE SCALE GENOMIC DNA]</scope>
    <source>
        <strain evidence="19 20">Z-7981</strain>
    </source>
</reference>
<name>A0ABU9VSX8_9CLOT</name>
<keyword evidence="12 15" id="KW-0456">Lyase</keyword>
<evidence type="ECO:0000256" key="9">
    <source>
        <dbReference type="ARBA" id="ARBA00022822"/>
    </source>
</evidence>
<evidence type="ECO:0000259" key="17">
    <source>
        <dbReference type="Pfam" id="PF00425"/>
    </source>
</evidence>
<dbReference type="SUPFAM" id="SSF56322">
    <property type="entry name" value="ADC synthase"/>
    <property type="match status" value="1"/>
</dbReference>
<keyword evidence="7 15" id="KW-0028">Amino-acid biosynthesis</keyword>
<dbReference type="Proteomes" id="UP001407405">
    <property type="component" value="Unassembled WGS sequence"/>
</dbReference>
<dbReference type="InterPro" id="IPR005801">
    <property type="entry name" value="ADC_synthase"/>
</dbReference>
<evidence type="ECO:0000256" key="10">
    <source>
        <dbReference type="ARBA" id="ARBA00022842"/>
    </source>
</evidence>
<feature type="region of interest" description="Disordered" evidence="16">
    <location>
        <begin position="236"/>
        <end position="273"/>
    </location>
</feature>
<dbReference type="PANTHER" id="PTHR11236">
    <property type="entry name" value="AMINOBENZOATE/ANTHRANILATE SYNTHASE"/>
    <property type="match status" value="1"/>
</dbReference>
<evidence type="ECO:0000256" key="13">
    <source>
        <dbReference type="ARBA" id="ARBA00025634"/>
    </source>
</evidence>
<dbReference type="Gene3D" id="3.60.120.10">
    <property type="entry name" value="Anthranilate synthase"/>
    <property type="match status" value="1"/>
</dbReference>
<feature type="domain" description="Anthranilate synthase component I N-terminal" evidence="18">
    <location>
        <begin position="31"/>
        <end position="199"/>
    </location>
</feature>
<evidence type="ECO:0000256" key="2">
    <source>
        <dbReference type="ARBA" id="ARBA00004873"/>
    </source>
</evidence>
<dbReference type="RefSeq" id="WP_343185295.1">
    <property type="nucleotide sequence ID" value="NZ_JBCITM010000004.1"/>
</dbReference>
<evidence type="ECO:0000256" key="4">
    <source>
        <dbReference type="ARBA" id="ARBA00011575"/>
    </source>
</evidence>
<dbReference type="NCBIfam" id="TIGR00564">
    <property type="entry name" value="trpE_most"/>
    <property type="match status" value="1"/>
</dbReference>
<comment type="function">
    <text evidence="13 15">Part of a heterotetrameric complex that catalyzes the two-step biosynthesis of anthranilate, an intermediate in the biosynthesis of L-tryptophan. In the first step, the glutamine-binding beta subunit (TrpG) of anthranilate synthase (AS) provides the glutamine amidotransferase activity which generates ammonia as a substrate that, along with chorismate, is used in the second step, catalyzed by the large alpha subunit of AS (TrpE) to produce anthranilate. In the absence of TrpG, TrpE can synthesize anthranilate directly from chorismate and high concentrations of ammonia.</text>
</comment>
<comment type="similarity">
    <text evidence="3 15">Belongs to the anthranilate synthase component I family.</text>
</comment>
<comment type="caution">
    <text evidence="19">The sequence shown here is derived from an EMBL/GenBank/DDBJ whole genome shotgun (WGS) entry which is preliminary data.</text>
</comment>
<evidence type="ECO:0000256" key="12">
    <source>
        <dbReference type="ARBA" id="ARBA00023239"/>
    </source>
</evidence>
<dbReference type="EMBL" id="JBCITM010000004">
    <property type="protein sequence ID" value="MEN1759970.1"/>
    <property type="molecule type" value="Genomic_DNA"/>
</dbReference>
<evidence type="ECO:0000256" key="11">
    <source>
        <dbReference type="ARBA" id="ARBA00023141"/>
    </source>
</evidence>
<keyword evidence="10 15" id="KW-0460">Magnesium</keyword>
<evidence type="ECO:0000259" key="18">
    <source>
        <dbReference type="Pfam" id="PF04715"/>
    </source>
</evidence>
<dbReference type="InterPro" id="IPR019999">
    <property type="entry name" value="Anth_synth_I-like"/>
</dbReference>
<dbReference type="InterPro" id="IPR006805">
    <property type="entry name" value="Anth_synth_I_N"/>
</dbReference>
<comment type="subunit">
    <text evidence="4 15">Heterotetramer consisting of two non-identical subunits: a beta subunit (TrpG) and a large alpha subunit (TrpE).</text>
</comment>
<evidence type="ECO:0000256" key="7">
    <source>
        <dbReference type="ARBA" id="ARBA00022605"/>
    </source>
</evidence>
<keyword evidence="20" id="KW-1185">Reference proteome</keyword>
<keyword evidence="11 15" id="KW-0057">Aromatic amino acid biosynthesis</keyword>
<gene>
    <name evidence="15 19" type="primary">trpE</name>
    <name evidence="19" type="ORF">AAIG11_05780</name>
</gene>
<comment type="pathway">
    <text evidence="2 15">Amino-acid biosynthesis; L-tryptophan biosynthesis; L-tryptophan from chorismate: step 1/5.</text>
</comment>
<dbReference type="EC" id="4.1.3.27" evidence="5 15"/>
<evidence type="ECO:0000256" key="5">
    <source>
        <dbReference type="ARBA" id="ARBA00012266"/>
    </source>
</evidence>
<evidence type="ECO:0000256" key="1">
    <source>
        <dbReference type="ARBA" id="ARBA00001946"/>
    </source>
</evidence>
<dbReference type="InterPro" id="IPR005256">
    <property type="entry name" value="Anth_synth_I_PabB"/>
</dbReference>
<evidence type="ECO:0000256" key="16">
    <source>
        <dbReference type="SAM" id="MobiDB-lite"/>
    </source>
</evidence>
<organism evidence="19 20">
    <name type="scientific">Anoxynatronum sibiricum</name>
    <dbReference type="NCBI Taxonomy" id="210623"/>
    <lineage>
        <taxon>Bacteria</taxon>
        <taxon>Bacillati</taxon>
        <taxon>Bacillota</taxon>
        <taxon>Clostridia</taxon>
        <taxon>Eubacteriales</taxon>
        <taxon>Clostridiaceae</taxon>
        <taxon>Anoxynatronum</taxon>
    </lineage>
</organism>
<dbReference type="PRINTS" id="PR00095">
    <property type="entry name" value="ANTSNTHASEI"/>
</dbReference>
<proteinExistence type="inferred from homology"/>
<dbReference type="GO" id="GO:0004049">
    <property type="term" value="F:anthranilate synthase activity"/>
    <property type="evidence" value="ECO:0007669"/>
    <property type="project" value="UniProtKB-EC"/>
</dbReference>
<evidence type="ECO:0000256" key="6">
    <source>
        <dbReference type="ARBA" id="ARBA00020653"/>
    </source>
</evidence>
<evidence type="ECO:0000256" key="15">
    <source>
        <dbReference type="RuleBase" id="RU364045"/>
    </source>
</evidence>
<dbReference type="Pfam" id="PF04715">
    <property type="entry name" value="Anth_synt_I_N"/>
    <property type="match status" value="1"/>
</dbReference>
<accession>A0ABU9VSX8</accession>
<evidence type="ECO:0000256" key="14">
    <source>
        <dbReference type="ARBA" id="ARBA00047683"/>
    </source>
</evidence>